<gene>
    <name evidence="13" type="primary">cysS</name>
    <name evidence="15" type="ORF">SAMN05216215_102034</name>
</gene>
<evidence type="ECO:0000256" key="12">
    <source>
        <dbReference type="ARBA" id="ARBA00047398"/>
    </source>
</evidence>
<dbReference type="GO" id="GO:0006423">
    <property type="term" value="P:cysteinyl-tRNA aminoacylation"/>
    <property type="evidence" value="ECO:0007669"/>
    <property type="project" value="UniProtKB-UniRule"/>
</dbReference>
<keyword evidence="4 13" id="KW-0963">Cytoplasm</keyword>
<comment type="catalytic activity">
    <reaction evidence="12 13">
        <text>tRNA(Cys) + L-cysteine + ATP = L-cysteinyl-tRNA(Cys) + AMP + diphosphate</text>
        <dbReference type="Rhea" id="RHEA:17773"/>
        <dbReference type="Rhea" id="RHEA-COMP:9661"/>
        <dbReference type="Rhea" id="RHEA-COMP:9679"/>
        <dbReference type="ChEBI" id="CHEBI:30616"/>
        <dbReference type="ChEBI" id="CHEBI:33019"/>
        <dbReference type="ChEBI" id="CHEBI:35235"/>
        <dbReference type="ChEBI" id="CHEBI:78442"/>
        <dbReference type="ChEBI" id="CHEBI:78517"/>
        <dbReference type="ChEBI" id="CHEBI:456215"/>
        <dbReference type="EC" id="6.1.1.16"/>
    </reaction>
</comment>
<keyword evidence="8 13" id="KW-0862">Zinc</keyword>
<dbReference type="GO" id="GO:0008270">
    <property type="term" value="F:zinc ion binding"/>
    <property type="evidence" value="ECO:0007669"/>
    <property type="project" value="UniProtKB-UniRule"/>
</dbReference>
<reference evidence="16" key="1">
    <citation type="submission" date="2016-10" db="EMBL/GenBank/DDBJ databases">
        <authorList>
            <person name="Varghese N."/>
            <person name="Submissions S."/>
        </authorList>
    </citation>
    <scope>NUCLEOTIDE SEQUENCE [LARGE SCALE GENOMIC DNA]</scope>
    <source>
        <strain evidence="16">CGMCC 4.3530</strain>
    </source>
</reference>
<evidence type="ECO:0000313" key="15">
    <source>
        <dbReference type="EMBL" id="SDY11395.1"/>
    </source>
</evidence>
<dbReference type="InterPro" id="IPR015803">
    <property type="entry name" value="Cys-tRNA-ligase"/>
</dbReference>
<evidence type="ECO:0000256" key="9">
    <source>
        <dbReference type="ARBA" id="ARBA00022840"/>
    </source>
</evidence>
<comment type="subunit">
    <text evidence="3 13">Monomer.</text>
</comment>
<dbReference type="InterPro" id="IPR056411">
    <property type="entry name" value="CysS_C"/>
</dbReference>
<feature type="binding site" evidence="13">
    <location>
        <position position="267"/>
    </location>
    <ligand>
        <name>ATP</name>
        <dbReference type="ChEBI" id="CHEBI:30616"/>
    </ligand>
</feature>
<keyword evidence="11 13" id="KW-0030">Aminoacyl-tRNA synthetase</keyword>
<keyword evidence="6 13" id="KW-0479">Metal-binding</keyword>
<keyword evidence="16" id="KW-1185">Reference proteome</keyword>
<dbReference type="Gene3D" id="3.40.50.620">
    <property type="entry name" value="HUPs"/>
    <property type="match status" value="1"/>
</dbReference>
<evidence type="ECO:0000256" key="13">
    <source>
        <dbReference type="HAMAP-Rule" id="MF_00041"/>
    </source>
</evidence>
<dbReference type="FunFam" id="3.40.50.620:FF:000068">
    <property type="entry name" value="Cysteine--tRNA ligase"/>
    <property type="match status" value="1"/>
</dbReference>
<dbReference type="PANTHER" id="PTHR10890">
    <property type="entry name" value="CYSTEINYL-TRNA SYNTHETASE"/>
    <property type="match status" value="1"/>
</dbReference>
<accession>A0A1H3H849</accession>
<dbReference type="InterPro" id="IPR032678">
    <property type="entry name" value="tRNA-synt_1_cat_dom"/>
</dbReference>
<dbReference type="SUPFAM" id="SSF47323">
    <property type="entry name" value="Anticodon-binding domain of a subclass of class I aminoacyl-tRNA synthetases"/>
    <property type="match status" value="1"/>
</dbReference>
<evidence type="ECO:0000256" key="8">
    <source>
        <dbReference type="ARBA" id="ARBA00022833"/>
    </source>
</evidence>
<evidence type="ECO:0000313" key="16">
    <source>
        <dbReference type="Proteomes" id="UP000199529"/>
    </source>
</evidence>
<dbReference type="HAMAP" id="MF_00041">
    <property type="entry name" value="Cys_tRNA_synth"/>
    <property type="match status" value="1"/>
</dbReference>
<comment type="cofactor">
    <cofactor evidence="13">
        <name>Zn(2+)</name>
        <dbReference type="ChEBI" id="CHEBI:29105"/>
    </cofactor>
    <text evidence="13">Binds 1 zinc ion per subunit.</text>
</comment>
<dbReference type="RefSeq" id="WP_093267931.1">
    <property type="nucleotide sequence ID" value="NZ_FNOK01000020.1"/>
</dbReference>
<evidence type="ECO:0000256" key="7">
    <source>
        <dbReference type="ARBA" id="ARBA00022741"/>
    </source>
</evidence>
<feature type="binding site" evidence="13">
    <location>
        <position position="208"/>
    </location>
    <ligand>
        <name>Zn(2+)</name>
        <dbReference type="ChEBI" id="CHEBI:29105"/>
    </ligand>
</feature>
<comment type="similarity">
    <text evidence="2 13">Belongs to the class-I aminoacyl-tRNA synthetase family.</text>
</comment>
<dbReference type="EMBL" id="FNOK01000020">
    <property type="protein sequence ID" value="SDY11395.1"/>
    <property type="molecule type" value="Genomic_DNA"/>
</dbReference>
<proteinExistence type="inferred from homology"/>
<dbReference type="Proteomes" id="UP000199529">
    <property type="component" value="Unassembled WGS sequence"/>
</dbReference>
<feature type="binding site" evidence="13">
    <location>
        <position position="237"/>
    </location>
    <ligand>
        <name>Zn(2+)</name>
        <dbReference type="ChEBI" id="CHEBI:29105"/>
    </ligand>
</feature>
<dbReference type="InterPro" id="IPR009080">
    <property type="entry name" value="tRNAsynth_Ia_anticodon-bd"/>
</dbReference>
<dbReference type="SUPFAM" id="SSF52374">
    <property type="entry name" value="Nucleotidylyl transferase"/>
    <property type="match status" value="1"/>
</dbReference>
<evidence type="ECO:0000256" key="6">
    <source>
        <dbReference type="ARBA" id="ARBA00022723"/>
    </source>
</evidence>
<protein>
    <recommendedName>
        <fullName evidence="13">Cysteine--tRNA ligase</fullName>
        <ecNumber evidence="13">6.1.1.16</ecNumber>
    </recommendedName>
    <alternativeName>
        <fullName evidence="13">Cysteinyl-tRNA synthetase</fullName>
        <shortName evidence="13">CysRS</shortName>
    </alternativeName>
</protein>
<dbReference type="Pfam" id="PF23493">
    <property type="entry name" value="CysS_C"/>
    <property type="match status" value="1"/>
</dbReference>
<feature type="short sequence motif" description="'HIGH' region" evidence="13">
    <location>
        <begin position="31"/>
        <end position="41"/>
    </location>
</feature>
<dbReference type="CDD" id="cd00672">
    <property type="entry name" value="CysRS_core"/>
    <property type="match status" value="1"/>
</dbReference>
<comment type="subcellular location">
    <subcellularLocation>
        <location evidence="1 13">Cytoplasm</location>
    </subcellularLocation>
</comment>
<evidence type="ECO:0000256" key="11">
    <source>
        <dbReference type="ARBA" id="ARBA00023146"/>
    </source>
</evidence>
<dbReference type="AlphaFoldDB" id="A0A1H3H849"/>
<evidence type="ECO:0000256" key="2">
    <source>
        <dbReference type="ARBA" id="ARBA00005594"/>
    </source>
</evidence>
<feature type="short sequence motif" description="'KMSKS' region" evidence="13">
    <location>
        <begin position="264"/>
        <end position="268"/>
    </location>
</feature>
<keyword evidence="9 13" id="KW-0067">ATP-binding</keyword>
<dbReference type="InterPro" id="IPR014729">
    <property type="entry name" value="Rossmann-like_a/b/a_fold"/>
</dbReference>
<dbReference type="InterPro" id="IPR015273">
    <property type="entry name" value="Cys-tRNA-synt_Ia_DALR"/>
</dbReference>
<dbReference type="NCBIfam" id="TIGR00435">
    <property type="entry name" value="cysS"/>
    <property type="match status" value="1"/>
</dbReference>
<dbReference type="EC" id="6.1.1.16" evidence="13"/>
<evidence type="ECO:0000256" key="1">
    <source>
        <dbReference type="ARBA" id="ARBA00004496"/>
    </source>
</evidence>
<dbReference type="STRING" id="418495.SAMN05216215_102034"/>
<keyword evidence="5 13" id="KW-0436">Ligase</keyword>
<evidence type="ECO:0000256" key="3">
    <source>
        <dbReference type="ARBA" id="ARBA00011245"/>
    </source>
</evidence>
<feature type="domain" description="Cysteinyl-tRNA synthetase class Ia DALR" evidence="14">
    <location>
        <begin position="339"/>
        <end position="400"/>
    </location>
</feature>
<evidence type="ECO:0000256" key="5">
    <source>
        <dbReference type="ARBA" id="ARBA00022598"/>
    </source>
</evidence>
<dbReference type="PANTHER" id="PTHR10890:SF30">
    <property type="entry name" value="CYSTEINE--TRNA LIGASE"/>
    <property type="match status" value="1"/>
</dbReference>
<dbReference type="InterPro" id="IPR024909">
    <property type="entry name" value="Cys-tRNA/MSH_ligase"/>
</dbReference>
<sequence>MSLHLHDTATRTTREFHPRCDGVASIYVCGATVQGIPHVGHVRSGLNFDVLRRWLQRGGYDVRLVRNVTDIDDKILTKAGEAGRPWWEWAATHERAFELAYDQLGCQPPSVLPRATGHVTQMVDLIQRLIDKGHAYAAGGDVYFSVASYADHYGKLSGQRLEEVQQGETLASGKRDPRDFTLWKGAKPGEPSWPTPWGHGRPGWHLECSAMATFYLGGEFDIHGGGLDLVFPHHENELAQSNAAGDGFARYWMHNAWVTMSGEKMSKSLGNTLSIPAVLKRARAAELRYYLVTPHYRSTIEFSEGGLAEAVAAYRRIESFVRRVGQRAGNVEPGAVAAEFAEAMDDDLSTPQAIAAVHNVVREGNAALDRGDDEAARDAAASVRAMMDVLGLDPLSEKWAEDAGSDDAAHTALADLVQVMLDQRQQARKERDFATADLLRDRLQASGIAVEDTPDGPMWTLKDG</sequence>
<evidence type="ECO:0000259" key="14">
    <source>
        <dbReference type="SMART" id="SM00840"/>
    </source>
</evidence>
<keyword evidence="10 13" id="KW-0648">Protein biosynthesis</keyword>
<dbReference type="PRINTS" id="PR00983">
    <property type="entry name" value="TRNASYNTHCYS"/>
</dbReference>
<dbReference type="Pfam" id="PF09190">
    <property type="entry name" value="DALR_2"/>
    <property type="match status" value="1"/>
</dbReference>
<organism evidence="15 16">
    <name type="scientific">Saccharopolyspora shandongensis</name>
    <dbReference type="NCBI Taxonomy" id="418495"/>
    <lineage>
        <taxon>Bacteria</taxon>
        <taxon>Bacillati</taxon>
        <taxon>Actinomycetota</taxon>
        <taxon>Actinomycetes</taxon>
        <taxon>Pseudonocardiales</taxon>
        <taxon>Pseudonocardiaceae</taxon>
        <taxon>Saccharopolyspora</taxon>
    </lineage>
</organism>
<evidence type="ECO:0000256" key="4">
    <source>
        <dbReference type="ARBA" id="ARBA00022490"/>
    </source>
</evidence>
<dbReference type="GO" id="GO:0005524">
    <property type="term" value="F:ATP binding"/>
    <property type="evidence" value="ECO:0007669"/>
    <property type="project" value="UniProtKB-UniRule"/>
</dbReference>
<dbReference type="Gene3D" id="1.20.120.1910">
    <property type="entry name" value="Cysteine-tRNA ligase, C-terminal anti-codon recognition domain"/>
    <property type="match status" value="1"/>
</dbReference>
<dbReference type="GO" id="GO:0004817">
    <property type="term" value="F:cysteine-tRNA ligase activity"/>
    <property type="evidence" value="ECO:0007669"/>
    <property type="project" value="UniProtKB-UniRule"/>
</dbReference>
<dbReference type="GO" id="GO:0005829">
    <property type="term" value="C:cytosol"/>
    <property type="evidence" value="ECO:0007669"/>
    <property type="project" value="TreeGrafter"/>
</dbReference>
<dbReference type="SMART" id="SM00840">
    <property type="entry name" value="DALR_2"/>
    <property type="match status" value="1"/>
</dbReference>
<feature type="binding site" evidence="13">
    <location>
        <position position="29"/>
    </location>
    <ligand>
        <name>Zn(2+)</name>
        <dbReference type="ChEBI" id="CHEBI:29105"/>
    </ligand>
</feature>
<evidence type="ECO:0000256" key="10">
    <source>
        <dbReference type="ARBA" id="ARBA00022917"/>
    </source>
</evidence>
<name>A0A1H3H849_9PSEU</name>
<keyword evidence="7 13" id="KW-0547">Nucleotide-binding</keyword>
<dbReference type="OrthoDB" id="9815130at2"/>
<feature type="binding site" evidence="13">
    <location>
        <position position="233"/>
    </location>
    <ligand>
        <name>Zn(2+)</name>
        <dbReference type="ChEBI" id="CHEBI:29105"/>
    </ligand>
</feature>
<dbReference type="Pfam" id="PF01406">
    <property type="entry name" value="tRNA-synt_1e"/>
    <property type="match status" value="1"/>
</dbReference>